<dbReference type="Pfam" id="PF00226">
    <property type="entry name" value="DnaJ"/>
    <property type="match status" value="1"/>
</dbReference>
<evidence type="ECO:0000313" key="6">
    <source>
        <dbReference type="Proteomes" id="UP000031599"/>
    </source>
</evidence>
<dbReference type="SUPFAM" id="SSF46565">
    <property type="entry name" value="Chaperone J-domain"/>
    <property type="match status" value="1"/>
</dbReference>
<dbReference type="Proteomes" id="UP000031599">
    <property type="component" value="Unassembled WGS sequence"/>
</dbReference>
<comment type="subcellular location">
    <subcellularLocation>
        <location evidence="1">Cytoplasm</location>
    </subcellularLocation>
</comment>
<dbReference type="SMART" id="SM00271">
    <property type="entry name" value="DnaJ"/>
    <property type="match status" value="1"/>
</dbReference>
<evidence type="ECO:0000259" key="4">
    <source>
        <dbReference type="PROSITE" id="PS50076"/>
    </source>
</evidence>
<accession>A0A0C2D8J6</accession>
<dbReference type="AlphaFoldDB" id="A0A0C2D8J6"/>
<dbReference type="PRINTS" id="PR00625">
    <property type="entry name" value="JDOMAIN"/>
</dbReference>
<proteinExistence type="predicted"/>
<dbReference type="RefSeq" id="WP_052547522.1">
    <property type="nucleotide sequence ID" value="NZ_JMCC02000016.1"/>
</dbReference>
<dbReference type="CDD" id="cd06257">
    <property type="entry name" value="DnaJ"/>
    <property type="match status" value="1"/>
</dbReference>
<dbReference type="InterPro" id="IPR052094">
    <property type="entry name" value="Pre-mRNA-splicing_ERAD"/>
</dbReference>
<evidence type="ECO:0000256" key="1">
    <source>
        <dbReference type="ARBA" id="ARBA00004496"/>
    </source>
</evidence>
<dbReference type="GO" id="GO:0005737">
    <property type="term" value="C:cytoplasm"/>
    <property type="evidence" value="ECO:0007669"/>
    <property type="project" value="UniProtKB-SubCell"/>
</dbReference>
<dbReference type="InterPro" id="IPR036869">
    <property type="entry name" value="J_dom_sf"/>
</dbReference>
<sequence>MSCADHYETLGIHPDATADEIRRAYKKKIRDAHPDKPGGDTEQARLLDEARRTLLDPIARAEFDARRLSGDLIDDAIGALADVGERAVERLGVTLQARGRDLVGILRGKASDAIRRRK</sequence>
<comment type="caution">
    <text evidence="5">The sequence shown here is derived from an EMBL/GenBank/DDBJ whole genome shotgun (WGS) entry which is preliminary data.</text>
</comment>
<dbReference type="InterPro" id="IPR001623">
    <property type="entry name" value="DnaJ_domain"/>
</dbReference>
<dbReference type="Gene3D" id="1.10.287.110">
    <property type="entry name" value="DnaJ domain"/>
    <property type="match status" value="1"/>
</dbReference>
<dbReference type="GO" id="GO:0000390">
    <property type="term" value="P:spliceosomal complex disassembly"/>
    <property type="evidence" value="ECO:0007669"/>
    <property type="project" value="TreeGrafter"/>
</dbReference>
<keyword evidence="3" id="KW-0143">Chaperone</keyword>
<dbReference type="PANTHER" id="PTHR44313">
    <property type="entry name" value="DNAJ HOMOLOG SUBFAMILY C MEMBER 17"/>
    <property type="match status" value="1"/>
</dbReference>
<dbReference type="PANTHER" id="PTHR44313:SF1">
    <property type="entry name" value="DNAJ HOMOLOG SUBFAMILY C MEMBER 17"/>
    <property type="match status" value="1"/>
</dbReference>
<keyword evidence="2" id="KW-0963">Cytoplasm</keyword>
<name>A0A0C2D8J6_9BACT</name>
<feature type="domain" description="J" evidence="4">
    <location>
        <begin position="5"/>
        <end position="67"/>
    </location>
</feature>
<organism evidence="5 6">
    <name type="scientific">Enhygromyxa salina</name>
    <dbReference type="NCBI Taxonomy" id="215803"/>
    <lineage>
        <taxon>Bacteria</taxon>
        <taxon>Pseudomonadati</taxon>
        <taxon>Myxococcota</taxon>
        <taxon>Polyangia</taxon>
        <taxon>Nannocystales</taxon>
        <taxon>Nannocystaceae</taxon>
        <taxon>Enhygromyxa</taxon>
    </lineage>
</organism>
<reference evidence="5 6" key="1">
    <citation type="submission" date="2014-12" db="EMBL/GenBank/DDBJ databases">
        <title>Genome assembly of Enhygromyxa salina DSM 15201.</title>
        <authorList>
            <person name="Sharma G."/>
            <person name="Subramanian S."/>
        </authorList>
    </citation>
    <scope>NUCLEOTIDE SEQUENCE [LARGE SCALE GENOMIC DNA]</scope>
    <source>
        <strain evidence="5 6">DSM 15201</strain>
    </source>
</reference>
<evidence type="ECO:0000256" key="3">
    <source>
        <dbReference type="ARBA" id="ARBA00023186"/>
    </source>
</evidence>
<gene>
    <name evidence="5" type="ORF">DB30_02160</name>
</gene>
<dbReference type="EMBL" id="JMCC02000016">
    <property type="protein sequence ID" value="KIG17945.1"/>
    <property type="molecule type" value="Genomic_DNA"/>
</dbReference>
<protein>
    <recommendedName>
        <fullName evidence="4">J domain-containing protein</fullName>
    </recommendedName>
</protein>
<dbReference type="PROSITE" id="PS50076">
    <property type="entry name" value="DNAJ_2"/>
    <property type="match status" value="1"/>
</dbReference>
<evidence type="ECO:0000256" key="2">
    <source>
        <dbReference type="ARBA" id="ARBA00022490"/>
    </source>
</evidence>
<evidence type="ECO:0000313" key="5">
    <source>
        <dbReference type="EMBL" id="KIG17945.1"/>
    </source>
</evidence>